<protein>
    <submittedName>
        <fullName evidence="1">Uncharacterized protein</fullName>
    </submittedName>
</protein>
<evidence type="ECO:0000313" key="1">
    <source>
        <dbReference type="Ensembl" id="ENSSDUP00000023177.1"/>
    </source>
</evidence>
<evidence type="ECO:0000313" key="2">
    <source>
        <dbReference type="Proteomes" id="UP000261420"/>
    </source>
</evidence>
<reference evidence="1" key="1">
    <citation type="submission" date="2025-08" db="UniProtKB">
        <authorList>
            <consortium name="Ensembl"/>
        </authorList>
    </citation>
    <scope>IDENTIFICATION</scope>
</reference>
<name>A0A3B4UY14_SERDU</name>
<dbReference type="AlphaFoldDB" id="A0A3B4UY14"/>
<reference evidence="1" key="2">
    <citation type="submission" date="2025-09" db="UniProtKB">
        <authorList>
            <consortium name="Ensembl"/>
        </authorList>
    </citation>
    <scope>IDENTIFICATION</scope>
</reference>
<keyword evidence="2" id="KW-1185">Reference proteome</keyword>
<dbReference type="Proteomes" id="UP000261420">
    <property type="component" value="Unplaced"/>
</dbReference>
<accession>A0A3B4UY14</accession>
<dbReference type="GeneTree" id="ENSGT00940000180699"/>
<dbReference type="Ensembl" id="ENSSDUT00000023605.1">
    <property type="protein sequence ID" value="ENSSDUP00000023177.1"/>
    <property type="gene ID" value="ENSSDUG00000016838.1"/>
</dbReference>
<sequence length="121" mass="14586">MWNHQFKEFYHQNVNVLARTHIDSFLDWLSLTPHPRSIVLLRVIDQNWTFIDCSCTGCLTFLRRIWEKVQVNKIRARPKRDKMSDFDKVMKTTTAKNNIIKQEVKELQKETTKKIQFLFNC</sequence>
<dbReference type="STRING" id="41447.ENSSDUP00000023177"/>
<proteinExistence type="predicted"/>
<organism evidence="1 2">
    <name type="scientific">Seriola dumerili</name>
    <name type="common">Greater amberjack</name>
    <name type="synonym">Caranx dumerili</name>
    <dbReference type="NCBI Taxonomy" id="41447"/>
    <lineage>
        <taxon>Eukaryota</taxon>
        <taxon>Metazoa</taxon>
        <taxon>Chordata</taxon>
        <taxon>Craniata</taxon>
        <taxon>Vertebrata</taxon>
        <taxon>Euteleostomi</taxon>
        <taxon>Actinopterygii</taxon>
        <taxon>Neopterygii</taxon>
        <taxon>Teleostei</taxon>
        <taxon>Neoteleostei</taxon>
        <taxon>Acanthomorphata</taxon>
        <taxon>Carangaria</taxon>
        <taxon>Carangiformes</taxon>
        <taxon>Carangidae</taxon>
        <taxon>Seriola</taxon>
    </lineage>
</organism>